<dbReference type="SUPFAM" id="SSF52266">
    <property type="entry name" value="SGNH hydrolase"/>
    <property type="match status" value="1"/>
</dbReference>
<dbReference type="RefSeq" id="WP_206645594.1">
    <property type="nucleotide sequence ID" value="NZ_CP071247.1"/>
</dbReference>
<dbReference type="Gene3D" id="3.40.50.1110">
    <property type="entry name" value="SGNH hydrolase"/>
    <property type="match status" value="1"/>
</dbReference>
<dbReference type="PANTHER" id="PTHR45648:SF22">
    <property type="entry name" value="GDSL LIPASE_ACYLHYDROLASE FAMILY PROTEIN (AFU_ORTHOLOGUE AFUA_4G14700)"/>
    <property type="match status" value="1"/>
</dbReference>
<dbReference type="EMBL" id="CP071247">
    <property type="protein sequence ID" value="QSP96367.1"/>
    <property type="molecule type" value="Genomic_DNA"/>
</dbReference>
<dbReference type="PANTHER" id="PTHR45648">
    <property type="entry name" value="GDSL LIPASE/ACYLHYDROLASE FAMILY PROTEIN (AFU_ORTHOLOGUE AFUA_4G14700)"/>
    <property type="match status" value="1"/>
</dbReference>
<accession>A0ABX7MVE9</accession>
<keyword evidence="1 2" id="KW-0378">Hydrolase</keyword>
<organism evidence="2 3">
    <name type="scientific">Marinobacter salinisoli</name>
    <dbReference type="NCBI Taxonomy" id="2769486"/>
    <lineage>
        <taxon>Bacteria</taxon>
        <taxon>Pseudomonadati</taxon>
        <taxon>Pseudomonadota</taxon>
        <taxon>Gammaproteobacteria</taxon>
        <taxon>Pseudomonadales</taxon>
        <taxon>Marinobacteraceae</taxon>
        <taxon>Marinobacter</taxon>
    </lineage>
</organism>
<evidence type="ECO:0000313" key="3">
    <source>
        <dbReference type="Proteomes" id="UP000663555"/>
    </source>
</evidence>
<dbReference type="Pfam" id="PF00657">
    <property type="entry name" value="Lipase_GDSL"/>
    <property type="match status" value="1"/>
</dbReference>
<proteinExistence type="predicted"/>
<sequence>MKTAIERLTYAAILWFFVLSGSAHAQYSQIFVFGDSLSDNGNLKAFLQSPTLPERFTNGPVAMELVAAQLGLSLKPSFHLLPPAAVGGQYGNNYAVAGAIAIDEDGDESTFDINLPTQVNLFLALNGNYAPSDALYVVFIGGNDLFDIQDLLLTEGFNGPAKALERLDEAARSVDSQIRKLASAGARHFLLVNAPDVGATPLTDIKVAQALPLATNKYQRRYIEKLPSISRLVAQIYNTGLAYIAESARYDLGVQVTEFSLFGFLDDTIANAVEYGYTNTEDACIFLNTQGGAPNPMCDVNSFVFFDEIHPTAVTHQRAAAAVLEALAN</sequence>
<keyword evidence="3" id="KW-1185">Reference proteome</keyword>
<dbReference type="InterPro" id="IPR036514">
    <property type="entry name" value="SGNH_hydro_sf"/>
</dbReference>
<dbReference type="InterPro" id="IPR051058">
    <property type="entry name" value="GDSL_Est/Lipase"/>
</dbReference>
<name>A0ABX7MVE9_9GAMM</name>
<dbReference type="Proteomes" id="UP000663555">
    <property type="component" value="Chromosome"/>
</dbReference>
<reference evidence="2 3" key="1">
    <citation type="submission" date="2021-03" db="EMBL/GenBank/DDBJ databases">
        <title>Genome sequencing of Marinobacter sp. LPB0319.</title>
        <authorList>
            <person name="Kim J."/>
        </authorList>
    </citation>
    <scope>NUCLEOTIDE SEQUENCE [LARGE SCALE GENOMIC DNA]</scope>
    <source>
        <strain evidence="2 3">LPB0319</strain>
    </source>
</reference>
<dbReference type="GO" id="GO:0016787">
    <property type="term" value="F:hydrolase activity"/>
    <property type="evidence" value="ECO:0007669"/>
    <property type="project" value="UniProtKB-KW"/>
</dbReference>
<gene>
    <name evidence="2" type="ORF">LPB19_08330</name>
</gene>
<evidence type="ECO:0000313" key="2">
    <source>
        <dbReference type="EMBL" id="QSP96367.1"/>
    </source>
</evidence>
<protein>
    <submittedName>
        <fullName evidence="2">SGNH/GDSL hydrolase family protein</fullName>
    </submittedName>
</protein>
<evidence type="ECO:0000256" key="1">
    <source>
        <dbReference type="ARBA" id="ARBA00022801"/>
    </source>
</evidence>
<dbReference type="CDD" id="cd01846">
    <property type="entry name" value="fatty_acyltransferase_like"/>
    <property type="match status" value="1"/>
</dbReference>
<dbReference type="InterPro" id="IPR001087">
    <property type="entry name" value="GDSL"/>
</dbReference>